<dbReference type="SMART" id="SM00648">
    <property type="entry name" value="SWAP"/>
    <property type="match status" value="1"/>
</dbReference>
<dbReference type="InterPro" id="IPR000061">
    <property type="entry name" value="Surp"/>
</dbReference>
<dbReference type="Pfam" id="PF01805">
    <property type="entry name" value="Surp"/>
    <property type="match status" value="1"/>
</dbReference>
<evidence type="ECO:0000259" key="1">
    <source>
        <dbReference type="PROSITE" id="PS50128"/>
    </source>
</evidence>
<evidence type="ECO:0000313" key="3">
    <source>
        <dbReference type="WBParaSite" id="jg20791"/>
    </source>
</evidence>
<dbReference type="SUPFAM" id="SSF109905">
    <property type="entry name" value="Surp module (SWAP domain)"/>
    <property type="match status" value="1"/>
</dbReference>
<dbReference type="InterPro" id="IPR035967">
    <property type="entry name" value="SWAP/Surp_sf"/>
</dbReference>
<reference evidence="3" key="1">
    <citation type="submission" date="2022-11" db="UniProtKB">
        <authorList>
            <consortium name="WormBaseParasite"/>
        </authorList>
    </citation>
    <scope>IDENTIFICATION</scope>
</reference>
<dbReference type="Gene3D" id="1.10.10.790">
    <property type="entry name" value="Surp module"/>
    <property type="match status" value="1"/>
</dbReference>
<evidence type="ECO:0000313" key="2">
    <source>
        <dbReference type="Proteomes" id="UP000887574"/>
    </source>
</evidence>
<sequence length="99" mass="11352">MSTAPPQPPQDIEHKIAIEKFAQYVAKNGPAFEEITRQKQHGNPKFAFLFGQDFHQYYQYRLICEIQNLQKSGLMAPLPPVAPPHPLLLQVIIMQQKVN</sequence>
<dbReference type="Proteomes" id="UP000887574">
    <property type="component" value="Unplaced"/>
</dbReference>
<name>A0A915DJZ0_9BILA</name>
<dbReference type="GO" id="GO:0006874">
    <property type="term" value="P:intracellular calcium ion homeostasis"/>
    <property type="evidence" value="ECO:0007669"/>
    <property type="project" value="TreeGrafter"/>
</dbReference>
<feature type="domain" description="SURP motif" evidence="1">
    <location>
        <begin position="17"/>
        <end position="61"/>
    </location>
</feature>
<dbReference type="GO" id="GO:0048471">
    <property type="term" value="C:perinuclear region of cytoplasm"/>
    <property type="evidence" value="ECO:0007669"/>
    <property type="project" value="TreeGrafter"/>
</dbReference>
<dbReference type="AlphaFoldDB" id="A0A915DJZ0"/>
<dbReference type="PANTHER" id="PTHR12323:SF0">
    <property type="entry name" value="CALCIUM HOMEOSTASIS ENDOPLASMIC RETICULUM PROTEIN"/>
    <property type="match status" value="1"/>
</dbReference>
<proteinExistence type="predicted"/>
<dbReference type="PANTHER" id="PTHR12323">
    <property type="entry name" value="SR-RELATED CTD ASSOCIATED FACTOR 6"/>
    <property type="match status" value="1"/>
</dbReference>
<dbReference type="PROSITE" id="PS50128">
    <property type="entry name" value="SURP"/>
    <property type="match status" value="1"/>
</dbReference>
<dbReference type="GO" id="GO:0003723">
    <property type="term" value="F:RNA binding"/>
    <property type="evidence" value="ECO:0007669"/>
    <property type="project" value="InterPro"/>
</dbReference>
<protein>
    <submittedName>
        <fullName evidence="3">SURP motif domain-containing protein</fullName>
    </submittedName>
</protein>
<dbReference type="WBParaSite" id="jg20791">
    <property type="protein sequence ID" value="jg20791"/>
    <property type="gene ID" value="jg20791"/>
</dbReference>
<organism evidence="2 3">
    <name type="scientific">Ditylenchus dipsaci</name>
    <dbReference type="NCBI Taxonomy" id="166011"/>
    <lineage>
        <taxon>Eukaryota</taxon>
        <taxon>Metazoa</taxon>
        <taxon>Ecdysozoa</taxon>
        <taxon>Nematoda</taxon>
        <taxon>Chromadorea</taxon>
        <taxon>Rhabditida</taxon>
        <taxon>Tylenchina</taxon>
        <taxon>Tylenchomorpha</taxon>
        <taxon>Sphaerularioidea</taxon>
        <taxon>Anguinidae</taxon>
        <taxon>Anguininae</taxon>
        <taxon>Ditylenchus</taxon>
    </lineage>
</organism>
<accession>A0A915DJZ0</accession>
<dbReference type="GO" id="GO:0006396">
    <property type="term" value="P:RNA processing"/>
    <property type="evidence" value="ECO:0007669"/>
    <property type="project" value="InterPro"/>
</dbReference>
<keyword evidence="2" id="KW-1185">Reference proteome</keyword>